<reference evidence="7" key="2">
    <citation type="submission" date="2020-09" db="EMBL/GenBank/DDBJ databases">
        <authorList>
            <person name="Sun Q."/>
            <person name="Zhou Y."/>
        </authorList>
    </citation>
    <scope>NUCLEOTIDE SEQUENCE</scope>
    <source>
        <strain evidence="7">CGMCC 1.15179</strain>
    </source>
</reference>
<evidence type="ECO:0000256" key="3">
    <source>
        <dbReference type="ARBA" id="ARBA00023125"/>
    </source>
</evidence>
<accession>A0A8J2YCI6</accession>
<dbReference type="AlphaFoldDB" id="A0A8J2YCI6"/>
<dbReference type="Pfam" id="PF07282">
    <property type="entry name" value="Cas12f1-like_TNB"/>
    <property type="match status" value="1"/>
</dbReference>
<reference evidence="7" key="1">
    <citation type="journal article" date="2014" name="Int. J. Syst. Evol. Microbiol.">
        <title>Complete genome sequence of Corynebacterium casei LMG S-19264T (=DSM 44701T), isolated from a smear-ripened cheese.</title>
        <authorList>
            <consortium name="US DOE Joint Genome Institute (JGI-PGF)"/>
            <person name="Walter F."/>
            <person name="Albersmeier A."/>
            <person name="Kalinowski J."/>
            <person name="Ruckert C."/>
        </authorList>
    </citation>
    <scope>NUCLEOTIDE SEQUENCE</scope>
    <source>
        <strain evidence="7">CGMCC 1.15179</strain>
    </source>
</reference>
<feature type="domain" description="Probable transposase IS891/IS1136/IS1341" evidence="5">
    <location>
        <begin position="42"/>
        <end position="160"/>
    </location>
</feature>
<dbReference type="EMBL" id="BMHQ01000002">
    <property type="protein sequence ID" value="GGE08464.1"/>
    <property type="molecule type" value="Genomic_DNA"/>
</dbReference>
<dbReference type="PANTHER" id="PTHR36172:SF1">
    <property type="entry name" value="RESOLVASE-RELATED"/>
    <property type="match status" value="1"/>
</dbReference>
<dbReference type="GO" id="GO:0003677">
    <property type="term" value="F:DNA binding"/>
    <property type="evidence" value="ECO:0007669"/>
    <property type="project" value="UniProtKB-KW"/>
</dbReference>
<keyword evidence="8" id="KW-1185">Reference proteome</keyword>
<proteinExistence type="inferred from homology"/>
<feature type="domain" description="Cas12f1-like TNB" evidence="6">
    <location>
        <begin position="183"/>
        <end position="245"/>
    </location>
</feature>
<evidence type="ECO:0000313" key="7">
    <source>
        <dbReference type="EMBL" id="GGE08464.1"/>
    </source>
</evidence>
<dbReference type="InterPro" id="IPR051491">
    <property type="entry name" value="Recombinase/Transposase-rel"/>
</dbReference>
<evidence type="ECO:0000313" key="8">
    <source>
        <dbReference type="Proteomes" id="UP000625210"/>
    </source>
</evidence>
<comment type="similarity">
    <text evidence="1">In the C-terminal section; belongs to the transposase 35 family.</text>
</comment>
<evidence type="ECO:0000256" key="2">
    <source>
        <dbReference type="ARBA" id="ARBA00022578"/>
    </source>
</evidence>
<comment type="caution">
    <text evidence="7">The sequence shown here is derived from an EMBL/GenBank/DDBJ whole genome shotgun (WGS) entry which is preliminary data.</text>
</comment>
<evidence type="ECO:0000256" key="4">
    <source>
        <dbReference type="ARBA" id="ARBA00023172"/>
    </source>
</evidence>
<dbReference type="GO" id="GO:0006310">
    <property type="term" value="P:DNA recombination"/>
    <property type="evidence" value="ECO:0007669"/>
    <property type="project" value="UniProtKB-KW"/>
</dbReference>
<organism evidence="7 8">
    <name type="scientific">Marinithermofilum abyssi</name>
    <dbReference type="NCBI Taxonomy" id="1571185"/>
    <lineage>
        <taxon>Bacteria</taxon>
        <taxon>Bacillati</taxon>
        <taxon>Bacillota</taxon>
        <taxon>Bacilli</taxon>
        <taxon>Bacillales</taxon>
        <taxon>Thermoactinomycetaceae</taxon>
        <taxon>Marinithermofilum</taxon>
    </lineage>
</organism>
<dbReference type="InterPro" id="IPR001959">
    <property type="entry name" value="Transposase"/>
</dbReference>
<keyword evidence="2" id="KW-0815">Transposition</keyword>
<evidence type="ECO:0008006" key="9">
    <source>
        <dbReference type="Google" id="ProtNLM"/>
    </source>
</evidence>
<dbReference type="Pfam" id="PF01385">
    <property type="entry name" value="OrfB_IS605"/>
    <property type="match status" value="1"/>
</dbReference>
<dbReference type="Proteomes" id="UP000625210">
    <property type="component" value="Unassembled WGS sequence"/>
</dbReference>
<evidence type="ECO:0000256" key="1">
    <source>
        <dbReference type="ARBA" id="ARBA00008761"/>
    </source>
</evidence>
<evidence type="ECO:0000259" key="6">
    <source>
        <dbReference type="Pfam" id="PF07282"/>
    </source>
</evidence>
<dbReference type="NCBIfam" id="TIGR01766">
    <property type="entry name" value="IS200/IS605 family accessory protein TnpB-like domain"/>
    <property type="match status" value="1"/>
</dbReference>
<sequence>MGIHDGKREKPITVYTKNLPKGIIKEIELCYDNGLYLSIAFEDGKENQPYKKKLSAGVDPGEIHTIAAFCENGEALILTGRKVRSIHRLRNKKLAEIQRLQSKCKKGSRQWKKYQKAKRYILSKSEKQLQDALHKTTKQFVDWCVEQSVSDVYIGNPEGVQRKTRKKKKATRKQAQRLSNWSFGKVKKYLQYKLAMMGIQLHQVDESYTSQTCPVCKRRQKVSSRIYRCSCGYQEHRDTHGARNILSKSLYGEIQHLDVPTKQTYLRIA</sequence>
<gene>
    <name evidence="7" type="ORF">GCM10011571_07210</name>
</gene>
<keyword evidence="4" id="KW-0233">DNA recombination</keyword>
<dbReference type="PANTHER" id="PTHR36172">
    <property type="match status" value="1"/>
</dbReference>
<name>A0A8J2YCI6_9BACL</name>
<dbReference type="NCBIfam" id="NF040570">
    <property type="entry name" value="guided_TnpB"/>
    <property type="match status" value="1"/>
</dbReference>
<dbReference type="GO" id="GO:0032196">
    <property type="term" value="P:transposition"/>
    <property type="evidence" value="ECO:0007669"/>
    <property type="project" value="UniProtKB-KW"/>
</dbReference>
<keyword evidence="3" id="KW-0238">DNA-binding</keyword>
<dbReference type="InterPro" id="IPR010095">
    <property type="entry name" value="Cas12f1-like_TNB"/>
</dbReference>
<evidence type="ECO:0000259" key="5">
    <source>
        <dbReference type="Pfam" id="PF01385"/>
    </source>
</evidence>
<protein>
    <recommendedName>
        <fullName evidence="9">Transposase</fullName>
    </recommendedName>
</protein>